<dbReference type="PROSITE" id="PS00491">
    <property type="entry name" value="PROLINE_PEPTIDASE"/>
    <property type="match status" value="1"/>
</dbReference>
<dbReference type="Gene3D" id="3.40.350.10">
    <property type="entry name" value="Creatinase/prolidase N-terminal domain"/>
    <property type="match status" value="1"/>
</dbReference>
<dbReference type="InterPro" id="IPR001131">
    <property type="entry name" value="Peptidase_M24B_aminopep-P_CS"/>
</dbReference>
<evidence type="ECO:0000313" key="7">
    <source>
        <dbReference type="EMBL" id="KIM45768.1"/>
    </source>
</evidence>
<dbReference type="PANTHER" id="PTHR43226:SF4">
    <property type="entry name" value="XAA-PRO AMINOPEPTIDASE 3"/>
    <property type="match status" value="1"/>
</dbReference>
<keyword evidence="3" id="KW-0479">Metal-binding</keyword>
<dbReference type="CDD" id="cd01087">
    <property type="entry name" value="Prolidase"/>
    <property type="match status" value="1"/>
</dbReference>
<evidence type="ECO:0000256" key="3">
    <source>
        <dbReference type="ARBA" id="ARBA00022723"/>
    </source>
</evidence>
<evidence type="ECO:0000259" key="6">
    <source>
        <dbReference type="SMART" id="SM01011"/>
    </source>
</evidence>
<reference evidence="8" key="2">
    <citation type="submission" date="2015-01" db="EMBL/GenBank/DDBJ databases">
        <title>Evolutionary Origins and Diversification of the Mycorrhizal Mutualists.</title>
        <authorList>
            <consortium name="DOE Joint Genome Institute"/>
            <consortium name="Mycorrhizal Genomics Consortium"/>
            <person name="Kohler A."/>
            <person name="Kuo A."/>
            <person name="Nagy L.G."/>
            <person name="Floudas D."/>
            <person name="Copeland A."/>
            <person name="Barry K.W."/>
            <person name="Cichocki N."/>
            <person name="Veneault-Fourrey C."/>
            <person name="LaButti K."/>
            <person name="Lindquist E.A."/>
            <person name="Lipzen A."/>
            <person name="Lundell T."/>
            <person name="Morin E."/>
            <person name="Murat C."/>
            <person name="Riley R."/>
            <person name="Ohm R."/>
            <person name="Sun H."/>
            <person name="Tunlid A."/>
            <person name="Henrissat B."/>
            <person name="Grigoriev I.V."/>
            <person name="Hibbett D.S."/>
            <person name="Martin F."/>
        </authorList>
    </citation>
    <scope>NUCLEOTIDE SEQUENCE [LARGE SCALE GENOMIC DNA]</scope>
    <source>
        <strain evidence="8">h7</strain>
    </source>
</reference>
<dbReference type="GO" id="GO:0005739">
    <property type="term" value="C:mitochondrion"/>
    <property type="evidence" value="ECO:0007669"/>
    <property type="project" value="TreeGrafter"/>
</dbReference>
<name>A0A0C2Y7E4_HEBCY</name>
<protein>
    <recommendedName>
        <fullName evidence="6">Aminopeptidase P N-terminal domain-containing protein</fullName>
    </recommendedName>
</protein>
<organism evidence="7 8">
    <name type="scientific">Hebeloma cylindrosporum</name>
    <dbReference type="NCBI Taxonomy" id="76867"/>
    <lineage>
        <taxon>Eukaryota</taxon>
        <taxon>Fungi</taxon>
        <taxon>Dikarya</taxon>
        <taxon>Basidiomycota</taxon>
        <taxon>Agaricomycotina</taxon>
        <taxon>Agaricomycetes</taxon>
        <taxon>Agaricomycetidae</taxon>
        <taxon>Agaricales</taxon>
        <taxon>Agaricineae</taxon>
        <taxon>Hymenogastraceae</taxon>
        <taxon>Hebeloma</taxon>
    </lineage>
</organism>
<accession>A0A0C2Y7E4</accession>
<dbReference type="InterPro" id="IPR000994">
    <property type="entry name" value="Pept_M24"/>
</dbReference>
<comment type="cofactor">
    <cofactor evidence="1">
        <name>Mn(2+)</name>
        <dbReference type="ChEBI" id="CHEBI:29035"/>
    </cofactor>
</comment>
<dbReference type="InterPro" id="IPR007865">
    <property type="entry name" value="Aminopep_P_N"/>
</dbReference>
<dbReference type="PRINTS" id="PR00599">
    <property type="entry name" value="MAPEPTIDASE"/>
</dbReference>
<dbReference type="InterPro" id="IPR001714">
    <property type="entry name" value="Pept_M24_MAP"/>
</dbReference>
<dbReference type="Pfam" id="PF00557">
    <property type="entry name" value="Peptidase_M24"/>
    <property type="match status" value="1"/>
</dbReference>
<dbReference type="Gene3D" id="3.90.230.10">
    <property type="entry name" value="Creatinase/methionine aminopeptidase superfamily"/>
    <property type="match status" value="1"/>
</dbReference>
<dbReference type="InterPro" id="IPR029149">
    <property type="entry name" value="Creatin/AminoP/Spt16_N"/>
</dbReference>
<dbReference type="EMBL" id="KN831771">
    <property type="protein sequence ID" value="KIM45768.1"/>
    <property type="molecule type" value="Genomic_DNA"/>
</dbReference>
<evidence type="ECO:0000313" key="8">
    <source>
        <dbReference type="Proteomes" id="UP000053424"/>
    </source>
</evidence>
<dbReference type="InterPro" id="IPR052433">
    <property type="entry name" value="X-Pro_dipept-like"/>
</dbReference>
<dbReference type="SUPFAM" id="SSF55920">
    <property type="entry name" value="Creatinase/aminopeptidase"/>
    <property type="match status" value="1"/>
</dbReference>
<feature type="domain" description="Aminopeptidase P N-terminal" evidence="6">
    <location>
        <begin position="45"/>
        <end position="180"/>
    </location>
</feature>
<evidence type="ECO:0000256" key="5">
    <source>
        <dbReference type="ARBA" id="ARBA00023211"/>
    </source>
</evidence>
<proteinExistence type="inferred from homology"/>
<dbReference type="OrthoDB" id="4215474at2759"/>
<gene>
    <name evidence="7" type="ORF">M413DRAFT_65568</name>
</gene>
<dbReference type="SUPFAM" id="SSF53092">
    <property type="entry name" value="Creatinase/prolidase N-terminal domain"/>
    <property type="match status" value="1"/>
</dbReference>
<reference evidence="7 8" key="1">
    <citation type="submission" date="2014-04" db="EMBL/GenBank/DDBJ databases">
        <authorList>
            <consortium name="DOE Joint Genome Institute"/>
            <person name="Kuo A."/>
            <person name="Gay G."/>
            <person name="Dore J."/>
            <person name="Kohler A."/>
            <person name="Nagy L.G."/>
            <person name="Floudas D."/>
            <person name="Copeland A."/>
            <person name="Barry K.W."/>
            <person name="Cichocki N."/>
            <person name="Veneault-Fourrey C."/>
            <person name="LaButti K."/>
            <person name="Lindquist E.A."/>
            <person name="Lipzen A."/>
            <person name="Lundell T."/>
            <person name="Morin E."/>
            <person name="Murat C."/>
            <person name="Sun H."/>
            <person name="Tunlid A."/>
            <person name="Henrissat B."/>
            <person name="Grigoriev I.V."/>
            <person name="Hibbett D.S."/>
            <person name="Martin F."/>
            <person name="Nordberg H.P."/>
            <person name="Cantor M.N."/>
            <person name="Hua S.X."/>
        </authorList>
    </citation>
    <scope>NUCLEOTIDE SEQUENCE [LARGE SCALE GENOMIC DNA]</scope>
    <source>
        <strain evidence="8">h7</strain>
    </source>
</reference>
<dbReference type="SMART" id="SM01011">
    <property type="entry name" value="AMP_N"/>
    <property type="match status" value="1"/>
</dbReference>
<sequence length="490" mass="53537">MFNTLQRAGARFSTRSIVIKPSEFGQPTILSHPQLVQRDELTPGIPSSDYEARRKKLMDLLPEKSVVVSIAAPVKYMSGSDYKYRQNSNFWYLTGFEEANSAVILKKDSSSRGYTMALLCNGKNLHKEKWDGASTSLDAAKILFAADDTLSISSFGTYLKSLTPHASYVYIDLPDSPAKPLKKNATSLLKYLTGSVASEKDPLFESIPSSLRRPLAPQLGKLRAVKSKAEQKVMHAAATISGRAHAKSMRFTQPGMSEASVAAHFEYICALGGAQRPAYVPVVASGSVPNALILHYTANNQIINPDELVLIDAGCEYNGYASDISRTFPASGTFSAPQRELYSAILSAQKELITLCTASAGYSLQELHRESCVLLKKQLNMIGFNLHKEGDLERILYPHYLGHPVGIDLHESSFIDRALPLQEGMVITIEPGIYVPPTPNFPKQFHDIGIRIEDEVLIGNEDPIVLSSSAPKEVEDIEGACQGALGLGPY</sequence>
<evidence type="ECO:0000256" key="1">
    <source>
        <dbReference type="ARBA" id="ARBA00001936"/>
    </source>
</evidence>
<dbReference type="AlphaFoldDB" id="A0A0C2Y7E4"/>
<evidence type="ECO:0000256" key="2">
    <source>
        <dbReference type="ARBA" id="ARBA00008766"/>
    </source>
</evidence>
<keyword evidence="8" id="KW-1185">Reference proteome</keyword>
<comment type="similarity">
    <text evidence="2">Belongs to the peptidase M24B family.</text>
</comment>
<dbReference type="GO" id="GO:0070006">
    <property type="term" value="F:metalloaminopeptidase activity"/>
    <property type="evidence" value="ECO:0007669"/>
    <property type="project" value="InterPro"/>
</dbReference>
<evidence type="ECO:0000256" key="4">
    <source>
        <dbReference type="ARBA" id="ARBA00022801"/>
    </source>
</evidence>
<dbReference type="GO" id="GO:0006508">
    <property type="term" value="P:proteolysis"/>
    <property type="evidence" value="ECO:0007669"/>
    <property type="project" value="TreeGrafter"/>
</dbReference>
<dbReference type="Proteomes" id="UP000053424">
    <property type="component" value="Unassembled WGS sequence"/>
</dbReference>
<keyword evidence="4" id="KW-0378">Hydrolase</keyword>
<dbReference type="HOGENOM" id="CLU_017266_1_1_1"/>
<dbReference type="Pfam" id="PF05195">
    <property type="entry name" value="AMP_N"/>
    <property type="match status" value="1"/>
</dbReference>
<dbReference type="GO" id="GO:0030145">
    <property type="term" value="F:manganese ion binding"/>
    <property type="evidence" value="ECO:0007669"/>
    <property type="project" value="InterPro"/>
</dbReference>
<dbReference type="STRING" id="686832.A0A0C2Y7E4"/>
<keyword evidence="5" id="KW-0464">Manganese</keyword>
<dbReference type="PANTHER" id="PTHR43226">
    <property type="entry name" value="XAA-PRO AMINOPEPTIDASE 3"/>
    <property type="match status" value="1"/>
</dbReference>
<dbReference type="InterPro" id="IPR036005">
    <property type="entry name" value="Creatinase/aminopeptidase-like"/>
</dbReference>